<dbReference type="EMBL" id="CP109109">
    <property type="protein sequence ID" value="WSB99616.1"/>
    <property type="molecule type" value="Genomic_DNA"/>
</dbReference>
<dbReference type="Proteomes" id="UP001348369">
    <property type="component" value="Chromosome"/>
</dbReference>
<evidence type="ECO:0000313" key="2">
    <source>
        <dbReference type="Proteomes" id="UP001348369"/>
    </source>
</evidence>
<reference evidence="1" key="1">
    <citation type="submission" date="2022-10" db="EMBL/GenBank/DDBJ databases">
        <title>The complete genomes of actinobacterial strains from the NBC collection.</title>
        <authorList>
            <person name="Joergensen T.S."/>
            <person name="Alvarez Arevalo M."/>
            <person name="Sterndorff E.B."/>
            <person name="Faurdal D."/>
            <person name="Vuksanovic O."/>
            <person name="Mourched A.-S."/>
            <person name="Charusanti P."/>
            <person name="Shaw S."/>
            <person name="Blin K."/>
            <person name="Weber T."/>
        </authorList>
    </citation>
    <scope>NUCLEOTIDE SEQUENCE</scope>
    <source>
        <strain evidence="1">NBC 01771</strain>
    </source>
</reference>
<proteinExistence type="predicted"/>
<organism evidence="1 2">
    <name type="scientific">Streptomyces scopuliridis</name>
    <dbReference type="NCBI Taxonomy" id="452529"/>
    <lineage>
        <taxon>Bacteria</taxon>
        <taxon>Bacillati</taxon>
        <taxon>Actinomycetota</taxon>
        <taxon>Actinomycetes</taxon>
        <taxon>Kitasatosporales</taxon>
        <taxon>Streptomycetaceae</taxon>
        <taxon>Streptomyces</taxon>
    </lineage>
</organism>
<gene>
    <name evidence="1" type="ORF">OG835_23180</name>
</gene>
<accession>A0ACD4ZRB0</accession>
<sequence length="168" mass="16603">MPEFHRSGGEDPLSAALKHAADRGGRQVLPLPVEEIEARGTRRRRTTLALAAACAVCVLSGASAVAALNLTSEQPPARPVPSVTPSQSASPSSPLPTRSQFASPSRLTTSVEVSTGSLGGGVPSGSASYSPAPPGSRSAAGSGSGSPIITPSLTVPPSGASISIPSAE</sequence>
<keyword evidence="2" id="KW-1185">Reference proteome</keyword>
<protein>
    <submittedName>
        <fullName evidence="1">Uncharacterized protein</fullName>
    </submittedName>
</protein>
<evidence type="ECO:0000313" key="1">
    <source>
        <dbReference type="EMBL" id="WSB99616.1"/>
    </source>
</evidence>
<name>A0ACD4ZRB0_9ACTN</name>